<sequence length="179" mass="19784">MTPEGISELISRVSLRDRAAFDVLYASTSAKLFGVCLRILGNRTEAEDALQDIYVKIWNKADRFAVANTSPISWLVAIARNHCIDVLRARKPAAAELDQAVDVAEPSPNPEQSAMAAGEARRLHDCLGQLEPVRADAVRGAYLNGDSYEALASRYNVPLNTMRTWLRRSLLKLKECLEG</sequence>
<dbReference type="SUPFAM" id="SSF88659">
    <property type="entry name" value="Sigma3 and sigma4 domains of RNA polymerase sigma factors"/>
    <property type="match status" value="1"/>
</dbReference>
<dbReference type="AlphaFoldDB" id="A0A2N9VSQ8"/>
<dbReference type="PANTHER" id="PTHR43133:SF62">
    <property type="entry name" value="RNA POLYMERASE SIGMA FACTOR SIGZ"/>
    <property type="match status" value="1"/>
</dbReference>
<accession>A0A2N9VSQ8</accession>
<dbReference type="GO" id="GO:0006352">
    <property type="term" value="P:DNA-templated transcription initiation"/>
    <property type="evidence" value="ECO:0007669"/>
    <property type="project" value="InterPro"/>
</dbReference>
<evidence type="ECO:0000256" key="3">
    <source>
        <dbReference type="ARBA" id="ARBA00023082"/>
    </source>
</evidence>
<keyword evidence="2" id="KW-0805">Transcription regulation</keyword>
<proteinExistence type="inferred from homology"/>
<protein>
    <submittedName>
        <fullName evidence="7">RNA polymerase subunit sigma</fullName>
    </submittedName>
</protein>
<organism evidence="7 8">
    <name type="scientific">Phyllobacterium zundukense</name>
    <dbReference type="NCBI Taxonomy" id="1867719"/>
    <lineage>
        <taxon>Bacteria</taxon>
        <taxon>Pseudomonadati</taxon>
        <taxon>Pseudomonadota</taxon>
        <taxon>Alphaproteobacteria</taxon>
        <taxon>Hyphomicrobiales</taxon>
        <taxon>Phyllobacteriaceae</taxon>
        <taxon>Phyllobacterium</taxon>
    </lineage>
</organism>
<dbReference type="RefSeq" id="WP_100000328.1">
    <property type="nucleotide sequence ID" value="NZ_CP017940.1"/>
</dbReference>
<name>A0A2N9VSQ8_9HYPH</name>
<feature type="domain" description="RNA polymerase sigma factor 70 region 4 type 2" evidence="6">
    <location>
        <begin position="121"/>
        <end position="173"/>
    </location>
</feature>
<evidence type="ECO:0000256" key="4">
    <source>
        <dbReference type="ARBA" id="ARBA00023163"/>
    </source>
</evidence>
<dbReference type="InterPro" id="IPR013325">
    <property type="entry name" value="RNA_pol_sigma_r2"/>
</dbReference>
<dbReference type="InterPro" id="IPR014284">
    <property type="entry name" value="RNA_pol_sigma-70_dom"/>
</dbReference>
<keyword evidence="8" id="KW-1185">Reference proteome</keyword>
<dbReference type="GO" id="GO:0016987">
    <property type="term" value="F:sigma factor activity"/>
    <property type="evidence" value="ECO:0007669"/>
    <property type="project" value="UniProtKB-KW"/>
</dbReference>
<dbReference type="Gene3D" id="1.10.1740.10">
    <property type="match status" value="1"/>
</dbReference>
<comment type="caution">
    <text evidence="7">The sequence shown here is derived from an EMBL/GenBank/DDBJ whole genome shotgun (WGS) entry which is preliminary data.</text>
</comment>
<dbReference type="Gene3D" id="1.10.10.10">
    <property type="entry name" value="Winged helix-like DNA-binding domain superfamily/Winged helix DNA-binding domain"/>
    <property type="match status" value="1"/>
</dbReference>
<dbReference type="InterPro" id="IPR013249">
    <property type="entry name" value="RNA_pol_sigma70_r4_t2"/>
</dbReference>
<dbReference type="InterPro" id="IPR039425">
    <property type="entry name" value="RNA_pol_sigma-70-like"/>
</dbReference>
<reference evidence="7 8" key="1">
    <citation type="journal article" date="2017" name="Int J Environ Stud">
        <title>Does the Miocene-Pliocene relict legume Oxytropis triphylla form nitrogen-fixing nodules with a combination of bacterial strains?</title>
        <authorList>
            <person name="Safronova V."/>
            <person name="Belimov A."/>
            <person name="Sazanova A."/>
            <person name="Kuznetsova I."/>
            <person name="Popova J."/>
            <person name="Andronov E."/>
            <person name="Verkhozina A."/>
            <person name="Tikhonovich I."/>
        </authorList>
    </citation>
    <scope>NUCLEOTIDE SEQUENCE [LARGE SCALE GENOMIC DNA]</scope>
    <source>
        <strain evidence="7 8">Tri-38</strain>
    </source>
</reference>
<dbReference type="InterPro" id="IPR013324">
    <property type="entry name" value="RNA_pol_sigma_r3/r4-like"/>
</dbReference>
<dbReference type="Proteomes" id="UP000232163">
    <property type="component" value="Unassembled WGS sequence"/>
</dbReference>
<keyword evidence="3" id="KW-0731">Sigma factor</keyword>
<evidence type="ECO:0000256" key="1">
    <source>
        <dbReference type="ARBA" id="ARBA00010641"/>
    </source>
</evidence>
<evidence type="ECO:0000313" key="8">
    <source>
        <dbReference type="Proteomes" id="UP000232163"/>
    </source>
</evidence>
<dbReference type="EMBL" id="MZMT01000053">
    <property type="protein sequence ID" value="PIO42526.1"/>
    <property type="molecule type" value="Genomic_DNA"/>
</dbReference>
<evidence type="ECO:0000259" key="5">
    <source>
        <dbReference type="Pfam" id="PF04542"/>
    </source>
</evidence>
<evidence type="ECO:0000259" key="6">
    <source>
        <dbReference type="Pfam" id="PF08281"/>
    </source>
</evidence>
<dbReference type="NCBIfam" id="NF009167">
    <property type="entry name" value="PRK12514.1"/>
    <property type="match status" value="1"/>
</dbReference>
<feature type="domain" description="RNA polymerase sigma-70 region 2" evidence="5">
    <location>
        <begin position="24"/>
        <end position="91"/>
    </location>
</feature>
<gene>
    <name evidence="7" type="ORF">B5P45_26380</name>
</gene>
<dbReference type="InterPro" id="IPR036388">
    <property type="entry name" value="WH-like_DNA-bd_sf"/>
</dbReference>
<dbReference type="InterPro" id="IPR007627">
    <property type="entry name" value="RNA_pol_sigma70_r2"/>
</dbReference>
<dbReference type="Pfam" id="PF08281">
    <property type="entry name" value="Sigma70_r4_2"/>
    <property type="match status" value="1"/>
</dbReference>
<evidence type="ECO:0000313" key="7">
    <source>
        <dbReference type="EMBL" id="PIO42526.1"/>
    </source>
</evidence>
<dbReference type="KEGG" id="pht:BLM14_15920"/>
<dbReference type="PANTHER" id="PTHR43133">
    <property type="entry name" value="RNA POLYMERASE ECF-TYPE SIGMA FACTO"/>
    <property type="match status" value="1"/>
</dbReference>
<dbReference type="GO" id="GO:0003677">
    <property type="term" value="F:DNA binding"/>
    <property type="evidence" value="ECO:0007669"/>
    <property type="project" value="InterPro"/>
</dbReference>
<dbReference type="OrthoDB" id="9784272at2"/>
<dbReference type="NCBIfam" id="TIGR02937">
    <property type="entry name" value="sigma70-ECF"/>
    <property type="match status" value="1"/>
</dbReference>
<dbReference type="SUPFAM" id="SSF88946">
    <property type="entry name" value="Sigma2 domain of RNA polymerase sigma factors"/>
    <property type="match status" value="1"/>
</dbReference>
<comment type="similarity">
    <text evidence="1">Belongs to the sigma-70 factor family. ECF subfamily.</text>
</comment>
<keyword evidence="4" id="KW-0804">Transcription</keyword>
<evidence type="ECO:0000256" key="2">
    <source>
        <dbReference type="ARBA" id="ARBA00023015"/>
    </source>
</evidence>
<dbReference type="Pfam" id="PF04542">
    <property type="entry name" value="Sigma70_r2"/>
    <property type="match status" value="1"/>
</dbReference>